<evidence type="ECO:0000256" key="1">
    <source>
        <dbReference type="SAM" id="SignalP"/>
    </source>
</evidence>
<feature type="chain" id="PRO_5038818511" evidence="1">
    <location>
        <begin position="21"/>
        <end position="526"/>
    </location>
</feature>
<sequence length="526" mass="57024">MKIKMITRLIASSLVVFSLAGCSNNGSTANSNSNGTQSSQTQSTVLNFNKDNYTAQSFTVNGEEVKFRAYENIVYVENPVDEKYQSMNIYIPEAYFNGESIGKFTADTAPIFLPNNVGGYMPSEPGTPSMNGKIDGEASRMGMTNNNDSKGEGSPNSLLLALSKGYVVASPGARGRTNESDDGTYYGKAPAGLVDLKAAVRYLHYNDNNMLGDANKIISNGTSAGGAMSSLLGATGNNSDYDSYLKEIGAADASDAIYAVSSYCPITNLENADMGYEWLFNGLNSYEKMNITKVDGQMKREKLFLTQTEDQMKYSDELKSAFPAYVNSLNLKDENGNVLTLNEDGNGTFKDYIKNILVKSAQIALDSGIDLSSYTWVKVSDKTVTDIDFEGYVSEYLGRSKAAPAFDGVDLSNPENNEFGTETIEAQHFTQFGLDNDTAGGTLADSQLIKMMNPMNYIGADGTDVAKYWRIRHGAKDSDTAISTPTILALTIQSNGGVVDFAVPWTQGHGGDYDLNELFEWMNSIS</sequence>
<keyword evidence="1" id="KW-0732">Signal</keyword>
<dbReference type="Gene3D" id="3.40.50.1820">
    <property type="entry name" value="alpha/beta hydrolase"/>
    <property type="match status" value="1"/>
</dbReference>
<evidence type="ECO:0000259" key="2">
    <source>
        <dbReference type="Pfam" id="PF20434"/>
    </source>
</evidence>
<dbReference type="InterPro" id="IPR029058">
    <property type="entry name" value="AB_hydrolase_fold"/>
</dbReference>
<dbReference type="InterPro" id="IPR049492">
    <property type="entry name" value="BD-FAE-like_dom"/>
</dbReference>
<dbReference type="GO" id="GO:0016787">
    <property type="term" value="F:hydrolase activity"/>
    <property type="evidence" value="ECO:0007669"/>
    <property type="project" value="UniProtKB-KW"/>
</dbReference>
<protein>
    <submittedName>
        <fullName evidence="3">Alpha/beta hydrolase</fullName>
    </submittedName>
</protein>
<dbReference type="EMBL" id="SGKU01000043">
    <property type="protein sequence ID" value="NFA43600.1"/>
    <property type="molecule type" value="Genomic_DNA"/>
</dbReference>
<dbReference type="AlphaFoldDB" id="A0A6M0SQM5"/>
<organism evidence="3 4">
    <name type="scientific">Clostridium botulinum</name>
    <dbReference type="NCBI Taxonomy" id="1491"/>
    <lineage>
        <taxon>Bacteria</taxon>
        <taxon>Bacillati</taxon>
        <taxon>Bacillota</taxon>
        <taxon>Clostridia</taxon>
        <taxon>Eubacteriales</taxon>
        <taxon>Clostridiaceae</taxon>
        <taxon>Clostridium</taxon>
    </lineage>
</organism>
<accession>A0A6M0SQM5</accession>
<keyword evidence="3" id="KW-0378">Hydrolase</keyword>
<feature type="domain" description="BD-FAE-like" evidence="2">
    <location>
        <begin position="154"/>
        <end position="276"/>
    </location>
</feature>
<evidence type="ECO:0000313" key="3">
    <source>
        <dbReference type="EMBL" id="NFA43600.1"/>
    </source>
</evidence>
<dbReference type="NCBIfam" id="NF041556">
    <property type="entry name" value="tannase_B"/>
    <property type="match status" value="1"/>
</dbReference>
<name>A0A6M0SQM5_CLOBO</name>
<dbReference type="SUPFAM" id="SSF53474">
    <property type="entry name" value="alpha/beta-Hydrolases"/>
    <property type="match status" value="1"/>
</dbReference>
<feature type="signal peptide" evidence="1">
    <location>
        <begin position="1"/>
        <end position="20"/>
    </location>
</feature>
<reference evidence="3 4" key="1">
    <citation type="submission" date="2019-02" db="EMBL/GenBank/DDBJ databases">
        <title>Genome sequencing of Clostridium botulinum clinical isolates.</title>
        <authorList>
            <person name="Brunt J."/>
            <person name="Van Vliet A.H.M."/>
            <person name="Stringer S.C."/>
            <person name="Grant K.A."/>
            <person name="Carter A.C."/>
            <person name="Peck M.W."/>
        </authorList>
    </citation>
    <scope>NUCLEOTIDE SEQUENCE [LARGE SCALE GENOMIC DNA]</scope>
    <source>
        <strain evidence="3 4">H113700579</strain>
    </source>
</reference>
<dbReference type="Pfam" id="PF20434">
    <property type="entry name" value="BD-FAE"/>
    <property type="match status" value="1"/>
</dbReference>
<proteinExistence type="predicted"/>
<comment type="caution">
    <text evidence="3">The sequence shown here is derived from an EMBL/GenBank/DDBJ whole genome shotgun (WGS) entry which is preliminary data.</text>
</comment>
<evidence type="ECO:0000313" key="4">
    <source>
        <dbReference type="Proteomes" id="UP000472355"/>
    </source>
</evidence>
<dbReference type="Proteomes" id="UP000472355">
    <property type="component" value="Unassembled WGS sequence"/>
</dbReference>
<gene>
    <name evidence="3" type="ORF">EXM65_13675</name>
</gene>
<dbReference type="InterPro" id="IPR048124">
    <property type="entry name" value="Tannase_B"/>
</dbReference>
<dbReference type="PROSITE" id="PS51257">
    <property type="entry name" value="PROKAR_LIPOPROTEIN"/>
    <property type="match status" value="1"/>
</dbReference>